<dbReference type="InterPro" id="IPR018488">
    <property type="entry name" value="cNMP-bd_CS"/>
</dbReference>
<comment type="subcellular location">
    <subcellularLocation>
        <location evidence="1">Membrane</location>
        <topology evidence="1">Multi-pass membrane protein</topology>
    </subcellularLocation>
</comment>
<reference evidence="20" key="1">
    <citation type="submission" date="2012-12" db="EMBL/GenBank/DDBJ databases">
        <authorList>
            <person name="Hellsten U."/>
            <person name="Grimwood J."/>
            <person name="Chapman J.A."/>
            <person name="Shapiro H."/>
            <person name="Aerts A."/>
            <person name="Otillar R.P."/>
            <person name="Terry A.Y."/>
            <person name="Boore J.L."/>
            <person name="Simakov O."/>
            <person name="Marletaz F."/>
            <person name="Cho S.-J."/>
            <person name="Edsinger-Gonzales E."/>
            <person name="Havlak P."/>
            <person name="Kuo D.-H."/>
            <person name="Larsson T."/>
            <person name="Lv J."/>
            <person name="Arendt D."/>
            <person name="Savage R."/>
            <person name="Osoegawa K."/>
            <person name="de Jong P."/>
            <person name="Lindberg D.R."/>
            <person name="Seaver E.C."/>
            <person name="Weisblat D.A."/>
            <person name="Putnam N.H."/>
            <person name="Grigoriev I.V."/>
            <person name="Rokhsar D.S."/>
        </authorList>
    </citation>
    <scope>NUCLEOTIDE SEQUENCE</scope>
    <source>
        <strain evidence="20">I ESC-2004</strain>
    </source>
</reference>
<dbReference type="InterPro" id="IPR018490">
    <property type="entry name" value="cNMP-bd_dom_sf"/>
</dbReference>
<evidence type="ECO:0000256" key="16">
    <source>
        <dbReference type="SAM" id="Phobius"/>
    </source>
</evidence>
<evidence type="ECO:0000313" key="19">
    <source>
        <dbReference type="EnsemblMetazoa" id="CapteP99982"/>
    </source>
</evidence>
<evidence type="ECO:0000256" key="4">
    <source>
        <dbReference type="ARBA" id="ARBA00022606"/>
    </source>
</evidence>
<dbReference type="CDD" id="cd00038">
    <property type="entry name" value="CAP_ED"/>
    <property type="match status" value="1"/>
</dbReference>
<evidence type="ECO:0000256" key="14">
    <source>
        <dbReference type="ARBA" id="ARBA00034430"/>
    </source>
</evidence>
<evidence type="ECO:0000256" key="12">
    <source>
        <dbReference type="ARBA" id="ARBA00023303"/>
    </source>
</evidence>
<feature type="transmembrane region" description="Helical" evidence="16">
    <location>
        <begin position="81"/>
        <end position="101"/>
    </location>
</feature>
<dbReference type="GO" id="GO:0007601">
    <property type="term" value="P:visual perception"/>
    <property type="evidence" value="ECO:0007669"/>
    <property type="project" value="UniProtKB-KW"/>
</dbReference>
<evidence type="ECO:0000256" key="10">
    <source>
        <dbReference type="ARBA" id="ARBA00023136"/>
    </source>
</evidence>
<evidence type="ECO:0000256" key="15">
    <source>
        <dbReference type="ARBA" id="ARBA00036239"/>
    </source>
</evidence>
<dbReference type="FunFam" id="2.60.120.10:FF:000020">
    <property type="entry name" value="Cyclic nucleotide-gated channel beta 3"/>
    <property type="match status" value="1"/>
</dbReference>
<feature type="transmembrane region" description="Helical" evidence="16">
    <location>
        <begin position="48"/>
        <end position="69"/>
    </location>
</feature>
<dbReference type="EMBL" id="AMQN01008654">
    <property type="status" value="NOT_ANNOTATED_CDS"/>
    <property type="molecule type" value="Genomic_DNA"/>
</dbReference>
<dbReference type="HOGENOM" id="CLU_005746_11_1_1"/>
<keyword evidence="10 16" id="KW-0472">Membrane</keyword>
<evidence type="ECO:0000256" key="3">
    <source>
        <dbReference type="ARBA" id="ARBA00022535"/>
    </source>
</evidence>
<keyword evidence="7 16" id="KW-1133">Transmembrane helix</keyword>
<keyword evidence="12" id="KW-0407">Ion channel</keyword>
<evidence type="ECO:0000256" key="5">
    <source>
        <dbReference type="ARBA" id="ARBA00022692"/>
    </source>
</evidence>
<keyword evidence="20" id="KW-1185">Reference proteome</keyword>
<organism evidence="18">
    <name type="scientific">Capitella teleta</name>
    <name type="common">Polychaete worm</name>
    <dbReference type="NCBI Taxonomy" id="283909"/>
    <lineage>
        <taxon>Eukaryota</taxon>
        <taxon>Metazoa</taxon>
        <taxon>Spiralia</taxon>
        <taxon>Lophotrochozoa</taxon>
        <taxon>Annelida</taxon>
        <taxon>Polychaeta</taxon>
        <taxon>Sedentaria</taxon>
        <taxon>Scolecida</taxon>
        <taxon>Capitellidae</taxon>
        <taxon>Capitella</taxon>
    </lineage>
</organism>
<dbReference type="GO" id="GO:0044877">
    <property type="term" value="F:protein-containing complex binding"/>
    <property type="evidence" value="ECO:0007669"/>
    <property type="project" value="TreeGrafter"/>
</dbReference>
<dbReference type="Pfam" id="PF00027">
    <property type="entry name" value="cNMP_binding"/>
    <property type="match status" value="1"/>
</dbReference>
<comment type="catalytic activity">
    <reaction evidence="15">
        <text>Na(+)(in) = Na(+)(out)</text>
        <dbReference type="Rhea" id="RHEA:34963"/>
        <dbReference type="ChEBI" id="CHEBI:29101"/>
    </reaction>
</comment>
<keyword evidence="8" id="KW-0142">cGMP-binding</keyword>
<evidence type="ECO:0000256" key="13">
    <source>
        <dbReference type="ARBA" id="ARBA00023305"/>
    </source>
</evidence>
<dbReference type="PANTHER" id="PTHR45638">
    <property type="entry name" value="CYCLIC NUCLEOTIDE-GATED CATION CHANNEL SUBUNIT A"/>
    <property type="match status" value="1"/>
</dbReference>
<evidence type="ECO:0000256" key="11">
    <source>
        <dbReference type="ARBA" id="ARBA00023286"/>
    </source>
</evidence>
<dbReference type="Gene3D" id="1.10.287.630">
    <property type="entry name" value="Helix hairpin bin"/>
    <property type="match status" value="1"/>
</dbReference>
<evidence type="ECO:0000256" key="6">
    <source>
        <dbReference type="ARBA" id="ARBA00022741"/>
    </source>
</evidence>
<evidence type="ECO:0000259" key="17">
    <source>
        <dbReference type="PROSITE" id="PS50042"/>
    </source>
</evidence>
<dbReference type="Gene3D" id="2.60.120.10">
    <property type="entry name" value="Jelly Rolls"/>
    <property type="match status" value="1"/>
</dbReference>
<name>R7U9Z7_CAPTE</name>
<dbReference type="GO" id="GO:0030553">
    <property type="term" value="F:cGMP binding"/>
    <property type="evidence" value="ECO:0007669"/>
    <property type="project" value="UniProtKB-KW"/>
</dbReference>
<dbReference type="OMA" id="HSFKCLT"/>
<dbReference type="Pfam" id="PF00520">
    <property type="entry name" value="Ion_trans"/>
    <property type="match status" value="1"/>
</dbReference>
<dbReference type="STRING" id="283909.R7U9Z7"/>
<evidence type="ECO:0000256" key="2">
    <source>
        <dbReference type="ARBA" id="ARBA00022448"/>
    </source>
</evidence>
<feature type="transmembrane region" description="Helical" evidence="16">
    <location>
        <begin position="253"/>
        <end position="272"/>
    </location>
</feature>
<dbReference type="PROSITE" id="PS00889">
    <property type="entry name" value="CNMP_BINDING_2"/>
    <property type="match status" value="1"/>
</dbReference>
<keyword evidence="9" id="KW-0406">Ion transport</keyword>
<dbReference type="EMBL" id="KB303655">
    <property type="protein sequence ID" value="ELU02916.1"/>
    <property type="molecule type" value="Genomic_DNA"/>
</dbReference>
<evidence type="ECO:0000256" key="7">
    <source>
        <dbReference type="ARBA" id="ARBA00022989"/>
    </source>
</evidence>
<dbReference type="Proteomes" id="UP000014760">
    <property type="component" value="Unassembled WGS sequence"/>
</dbReference>
<keyword evidence="11" id="KW-1071">Ligand-gated ion channel</keyword>
<dbReference type="GO" id="GO:0005223">
    <property type="term" value="F:intracellularly cGMP-activated cation channel activity"/>
    <property type="evidence" value="ECO:0007669"/>
    <property type="project" value="TreeGrafter"/>
</dbReference>
<keyword evidence="6" id="KW-0547">Nucleotide-binding</keyword>
<keyword evidence="5 16" id="KW-0812">Transmembrane</keyword>
<dbReference type="SMART" id="SM00100">
    <property type="entry name" value="cNMP"/>
    <property type="match status" value="1"/>
</dbReference>
<evidence type="ECO:0000256" key="1">
    <source>
        <dbReference type="ARBA" id="ARBA00004141"/>
    </source>
</evidence>
<keyword evidence="4" id="KW-0716">Sensory transduction</keyword>
<dbReference type="InterPro" id="IPR005821">
    <property type="entry name" value="Ion_trans_dom"/>
</dbReference>
<dbReference type="InterPro" id="IPR014710">
    <property type="entry name" value="RmlC-like_jellyroll"/>
</dbReference>
<proteinExistence type="predicted"/>
<dbReference type="PANTHER" id="PTHR45638:SF1">
    <property type="entry name" value="CYCLIC NUCLEOTIDE-GATED ION CHANNEL SUBUNIT B, ISOFORM A"/>
    <property type="match status" value="1"/>
</dbReference>
<reference evidence="18 20" key="2">
    <citation type="journal article" date="2013" name="Nature">
        <title>Insights into bilaterian evolution from three spiralian genomes.</title>
        <authorList>
            <person name="Simakov O."/>
            <person name="Marletaz F."/>
            <person name="Cho S.J."/>
            <person name="Edsinger-Gonzales E."/>
            <person name="Havlak P."/>
            <person name="Hellsten U."/>
            <person name="Kuo D.H."/>
            <person name="Larsson T."/>
            <person name="Lv J."/>
            <person name="Arendt D."/>
            <person name="Savage R."/>
            <person name="Osoegawa K."/>
            <person name="de Jong P."/>
            <person name="Grimwood J."/>
            <person name="Chapman J.A."/>
            <person name="Shapiro H."/>
            <person name="Aerts A."/>
            <person name="Otillar R.P."/>
            <person name="Terry A.Y."/>
            <person name="Boore J.L."/>
            <person name="Grigoriev I.V."/>
            <person name="Lindberg D.R."/>
            <person name="Seaver E.C."/>
            <person name="Weisblat D.A."/>
            <person name="Putnam N.H."/>
            <person name="Rokhsar D.S."/>
        </authorList>
    </citation>
    <scope>NUCLEOTIDE SEQUENCE</scope>
    <source>
        <strain evidence="18 20">I ESC-2004</strain>
    </source>
</reference>
<dbReference type="SUPFAM" id="SSF51206">
    <property type="entry name" value="cAMP-binding domain-like"/>
    <property type="match status" value="1"/>
</dbReference>
<dbReference type="OrthoDB" id="421226at2759"/>
<accession>R7U9Z7</accession>
<dbReference type="FunFam" id="1.10.287.70:FF:000072">
    <property type="entry name" value="Cyclic nucleotide gated channel beta 3"/>
    <property type="match status" value="1"/>
</dbReference>
<dbReference type="SUPFAM" id="SSF81324">
    <property type="entry name" value="Voltage-gated potassium channels"/>
    <property type="match status" value="1"/>
</dbReference>
<dbReference type="PROSITE" id="PS00888">
    <property type="entry name" value="CNMP_BINDING_1"/>
    <property type="match status" value="1"/>
</dbReference>
<evidence type="ECO:0000313" key="18">
    <source>
        <dbReference type="EMBL" id="ELU02916.1"/>
    </source>
</evidence>
<dbReference type="GO" id="GO:0005886">
    <property type="term" value="C:plasma membrane"/>
    <property type="evidence" value="ECO:0007669"/>
    <property type="project" value="TreeGrafter"/>
</dbReference>
<dbReference type="EnsemblMetazoa" id="CapteT99982">
    <property type="protein sequence ID" value="CapteP99982"/>
    <property type="gene ID" value="CapteG99982"/>
</dbReference>
<keyword evidence="3" id="KW-0140">cGMP</keyword>
<sequence>MAPSPNEIELKEANIEDRTIRLKCCTFVLPLWLYKLRFPDTIDPSSNFYVCWLFLVAVSFLYNASVIPLRVSFVTAEEDNLMYWWAFDYLCDLIYIIDIVLMRVRIRFINNGLVERDRKETRKNYMISQGFRMDCASLIPLDLLYLIPAVNYSSLVRIPRVLKIHAFWEFYERMDTTVSNAYIVRVIRTLTYMLYLIHIETCGYYAMSAYETLALNEWVFDGKGIAYVRCMYLATKTATSIGNNPRPTNLSEYSFMTAYWLSGVFVFAMLIGQFRDLYQQAYATKENYRKTMDQTLSHLKSLSIPKDLQRRVRTWFTYNWEHQKTLNENLLLDALPTKMKADLAIHVHFNTLSKVQLFQDCDKNLLFDLVLKLKPVLYLPMDYICKKGEVGTEMYIVMHGIVEVVGGPNNSMVFATLQTGSVFGEISLLALAGGNRRTADVRSKGYSQLFILSKIDFEDAMNDYPEANKLLRKRAKWVDEHLIELYS</sequence>
<evidence type="ECO:0000256" key="8">
    <source>
        <dbReference type="ARBA" id="ARBA00022992"/>
    </source>
</evidence>
<evidence type="ECO:0000256" key="9">
    <source>
        <dbReference type="ARBA" id="ARBA00023065"/>
    </source>
</evidence>
<dbReference type="PROSITE" id="PS50042">
    <property type="entry name" value="CNMP_BINDING_3"/>
    <property type="match status" value="1"/>
</dbReference>
<comment type="catalytic activity">
    <reaction evidence="14">
        <text>K(+)(in) = K(+)(out)</text>
        <dbReference type="Rhea" id="RHEA:29463"/>
        <dbReference type="ChEBI" id="CHEBI:29103"/>
    </reaction>
</comment>
<gene>
    <name evidence="18" type="ORF">CAPTEDRAFT_99982</name>
</gene>
<dbReference type="InterPro" id="IPR050866">
    <property type="entry name" value="CNG_cation_channel"/>
</dbReference>
<keyword evidence="2" id="KW-0813">Transport</keyword>
<dbReference type="GO" id="GO:0005222">
    <property type="term" value="F:intracellularly cAMP-activated cation channel activity"/>
    <property type="evidence" value="ECO:0007669"/>
    <property type="project" value="TreeGrafter"/>
</dbReference>
<protein>
    <recommendedName>
        <fullName evidence="17">Cyclic nucleotide-binding domain-containing protein</fullName>
    </recommendedName>
</protein>
<dbReference type="InterPro" id="IPR000595">
    <property type="entry name" value="cNMP-bd_dom"/>
</dbReference>
<dbReference type="FunFam" id="1.10.287.630:FF:000001">
    <property type="entry name" value="Cyclic nucleotide-gated channel alpha 3"/>
    <property type="match status" value="1"/>
</dbReference>
<evidence type="ECO:0000313" key="20">
    <source>
        <dbReference type="Proteomes" id="UP000014760"/>
    </source>
</evidence>
<dbReference type="Gene3D" id="1.10.287.70">
    <property type="match status" value="1"/>
</dbReference>
<dbReference type="GO" id="GO:0017071">
    <property type="term" value="C:intracellular cyclic nucleotide activated cation channel complex"/>
    <property type="evidence" value="ECO:0007669"/>
    <property type="project" value="TreeGrafter"/>
</dbReference>
<feature type="domain" description="Cyclic nucleotide-binding" evidence="17">
    <location>
        <begin position="357"/>
        <end position="461"/>
    </location>
</feature>
<dbReference type="AlphaFoldDB" id="R7U9Z7"/>
<keyword evidence="13" id="KW-0844">Vision</keyword>
<reference evidence="19" key="3">
    <citation type="submission" date="2015-06" db="UniProtKB">
        <authorList>
            <consortium name="EnsemblMetazoa"/>
        </authorList>
    </citation>
    <scope>IDENTIFICATION</scope>
</reference>